<dbReference type="Proteomes" id="UP001500274">
    <property type="component" value="Unassembled WGS sequence"/>
</dbReference>
<comment type="caution">
    <text evidence="1">The sequence shown here is derived from an EMBL/GenBank/DDBJ whole genome shotgun (WGS) entry which is preliminary data.</text>
</comment>
<protein>
    <submittedName>
        <fullName evidence="1">Uncharacterized protein</fullName>
    </submittedName>
</protein>
<dbReference type="EMBL" id="BAAARI010000035">
    <property type="protein sequence ID" value="GAA2588100.1"/>
    <property type="molecule type" value="Genomic_DNA"/>
</dbReference>
<proteinExistence type="predicted"/>
<reference evidence="1 2" key="1">
    <citation type="journal article" date="2019" name="Int. J. Syst. Evol. Microbiol.">
        <title>The Global Catalogue of Microorganisms (GCM) 10K type strain sequencing project: providing services to taxonomists for standard genome sequencing and annotation.</title>
        <authorList>
            <consortium name="The Broad Institute Genomics Platform"/>
            <consortium name="The Broad Institute Genome Sequencing Center for Infectious Disease"/>
            <person name="Wu L."/>
            <person name="Ma J."/>
        </authorList>
    </citation>
    <scope>NUCLEOTIDE SEQUENCE [LARGE SCALE GENOMIC DNA]</scope>
    <source>
        <strain evidence="1 2">JCM 16365</strain>
    </source>
</reference>
<organism evidence="1 2">
    <name type="scientific">Microbacterium binotii</name>
    <dbReference type="NCBI Taxonomy" id="462710"/>
    <lineage>
        <taxon>Bacteria</taxon>
        <taxon>Bacillati</taxon>
        <taxon>Actinomycetota</taxon>
        <taxon>Actinomycetes</taxon>
        <taxon>Micrococcales</taxon>
        <taxon>Microbacteriaceae</taxon>
        <taxon>Microbacterium</taxon>
    </lineage>
</organism>
<evidence type="ECO:0000313" key="1">
    <source>
        <dbReference type="EMBL" id="GAA2588100.1"/>
    </source>
</evidence>
<name>A0ABN3PIR6_9MICO</name>
<keyword evidence="2" id="KW-1185">Reference proteome</keyword>
<accession>A0ABN3PIR6</accession>
<gene>
    <name evidence="1" type="ORF">GCM10009862_28220</name>
</gene>
<sequence length="75" mass="8019">MLAQLCERDGLRTLVDDSHGQCDQARDGQSPASTAVHRVLRTSETEDTPWRGRVYVAAGGRGYQPGSSNGVGMEG</sequence>
<evidence type="ECO:0000313" key="2">
    <source>
        <dbReference type="Proteomes" id="UP001500274"/>
    </source>
</evidence>